<keyword evidence="1" id="KW-0732">Signal</keyword>
<keyword evidence="3" id="KW-1185">Reference proteome</keyword>
<protein>
    <recommendedName>
        <fullName evidence="4">BON domain-containing protein</fullName>
    </recommendedName>
</protein>
<dbReference type="Proteomes" id="UP000095042">
    <property type="component" value="Unassembled WGS sequence"/>
</dbReference>
<feature type="signal peptide" evidence="1">
    <location>
        <begin position="1"/>
        <end position="17"/>
    </location>
</feature>
<reference evidence="2 3" key="1">
    <citation type="journal article" date="2016" name="Environ. Microbiol.">
        <title>New Methyloceanibacter diversity from North Sea sediments includes methanotroph containing solely the soluble methane monooxygenase.</title>
        <authorList>
            <person name="Vekeman B."/>
            <person name="Kerckhof F.M."/>
            <person name="Cremers G."/>
            <person name="de Vos P."/>
            <person name="Vandamme P."/>
            <person name="Boon N."/>
            <person name="Op den Camp H.J."/>
            <person name="Heylen K."/>
        </authorList>
    </citation>
    <scope>NUCLEOTIDE SEQUENCE [LARGE SCALE GENOMIC DNA]</scope>
    <source>
        <strain evidence="2 3">R-67177</strain>
    </source>
</reference>
<dbReference type="Gene3D" id="3.40.1520.20">
    <property type="match status" value="2"/>
</dbReference>
<evidence type="ECO:0000313" key="3">
    <source>
        <dbReference type="Proteomes" id="UP000095042"/>
    </source>
</evidence>
<accession>A0A1E3WBD0</accession>
<comment type="caution">
    <text evidence="2">The sequence shown here is derived from an EMBL/GenBank/DDBJ whole genome shotgun (WGS) entry which is preliminary data.</text>
</comment>
<dbReference type="EMBL" id="LPWD01000170">
    <property type="protein sequence ID" value="ODS03101.1"/>
    <property type="molecule type" value="Genomic_DNA"/>
</dbReference>
<sequence length="313" mass="33444">MLVLGLVVTLFAGGAYAAHGAFCVDAAQLSAAADNARLVQRAAADENAQAQGKARAEDKQREAYEWFAGRSESGLKLRGAVPSEEDRQTLLGMVKAHFPDLAVEEKLKVVEGGPPREQWLGAMSFSLKQLSHLKHGAVRLSNANLKVAGVAKSAEDYVEIKKALAGPLPAGLTIRGDDVRPPIADPFVFTADLGANALSLAGSVPSEDARKRLRDLSRELFARPGFDDRLQVASGAPENWGEAVMAALRALSRLERGKIAMSGLAVSIEGVAPDQGTAIAVSYQLRRDLPKIFSTSESIKWKEARPPTAWPQT</sequence>
<dbReference type="AlphaFoldDB" id="A0A1E3WBD0"/>
<evidence type="ECO:0000256" key="1">
    <source>
        <dbReference type="SAM" id="SignalP"/>
    </source>
</evidence>
<proteinExistence type="predicted"/>
<organism evidence="2 3">
    <name type="scientific">Methyloceanibacter marginalis</name>
    <dbReference type="NCBI Taxonomy" id="1774971"/>
    <lineage>
        <taxon>Bacteria</taxon>
        <taxon>Pseudomonadati</taxon>
        <taxon>Pseudomonadota</taxon>
        <taxon>Alphaproteobacteria</taxon>
        <taxon>Hyphomicrobiales</taxon>
        <taxon>Hyphomicrobiaceae</taxon>
        <taxon>Methyloceanibacter</taxon>
    </lineage>
</organism>
<gene>
    <name evidence="2" type="ORF">AUC71_11625</name>
</gene>
<feature type="chain" id="PRO_5009139166" description="BON domain-containing protein" evidence="1">
    <location>
        <begin position="18"/>
        <end position="313"/>
    </location>
</feature>
<name>A0A1E3WBD0_9HYPH</name>
<evidence type="ECO:0000313" key="2">
    <source>
        <dbReference type="EMBL" id="ODS03101.1"/>
    </source>
</evidence>
<evidence type="ECO:0008006" key="4">
    <source>
        <dbReference type="Google" id="ProtNLM"/>
    </source>
</evidence>
<dbReference type="OrthoDB" id="5525824at2"/>